<evidence type="ECO:0000313" key="2">
    <source>
        <dbReference type="EMBL" id="KIM52443.1"/>
    </source>
</evidence>
<proteinExistence type="predicted"/>
<dbReference type="HOGENOM" id="CLU_1653159_0_0_1"/>
<feature type="region of interest" description="Disordered" evidence="1">
    <location>
        <begin position="1"/>
        <end position="145"/>
    </location>
</feature>
<reference evidence="2 3" key="1">
    <citation type="submission" date="2014-04" db="EMBL/GenBank/DDBJ databases">
        <authorList>
            <consortium name="DOE Joint Genome Institute"/>
            <person name="Kuo A."/>
            <person name="Kohler A."/>
            <person name="Nagy L.G."/>
            <person name="Floudas D."/>
            <person name="Copeland A."/>
            <person name="Barry K.W."/>
            <person name="Cichocki N."/>
            <person name="Veneault-Fourrey C."/>
            <person name="LaButti K."/>
            <person name="Lindquist E.A."/>
            <person name="Lipzen A."/>
            <person name="Lundell T."/>
            <person name="Morin E."/>
            <person name="Murat C."/>
            <person name="Sun H."/>
            <person name="Tunlid A."/>
            <person name="Henrissat B."/>
            <person name="Grigoriev I.V."/>
            <person name="Hibbett D.S."/>
            <person name="Martin F."/>
            <person name="Nordberg H.P."/>
            <person name="Cantor M.N."/>
            <person name="Hua S.X."/>
        </authorList>
    </citation>
    <scope>NUCLEOTIDE SEQUENCE [LARGE SCALE GENOMIC DNA]</scope>
    <source>
        <strain evidence="2 3">Foug A</strain>
    </source>
</reference>
<feature type="compositionally biased region" description="Basic residues" evidence="1">
    <location>
        <begin position="96"/>
        <end position="110"/>
    </location>
</feature>
<evidence type="ECO:0000313" key="3">
    <source>
        <dbReference type="Proteomes" id="UP000053989"/>
    </source>
</evidence>
<keyword evidence="3" id="KW-1185">Reference proteome</keyword>
<dbReference type="EMBL" id="KN822210">
    <property type="protein sequence ID" value="KIM52443.1"/>
    <property type="molecule type" value="Genomic_DNA"/>
</dbReference>
<evidence type="ECO:0000256" key="1">
    <source>
        <dbReference type="SAM" id="MobiDB-lite"/>
    </source>
</evidence>
<organism evidence="2 3">
    <name type="scientific">Scleroderma citrinum Foug A</name>
    <dbReference type="NCBI Taxonomy" id="1036808"/>
    <lineage>
        <taxon>Eukaryota</taxon>
        <taxon>Fungi</taxon>
        <taxon>Dikarya</taxon>
        <taxon>Basidiomycota</taxon>
        <taxon>Agaricomycotina</taxon>
        <taxon>Agaricomycetes</taxon>
        <taxon>Agaricomycetidae</taxon>
        <taxon>Boletales</taxon>
        <taxon>Sclerodermatineae</taxon>
        <taxon>Sclerodermataceae</taxon>
        <taxon>Scleroderma</taxon>
    </lineage>
</organism>
<gene>
    <name evidence="2" type="ORF">SCLCIDRAFT_1223714</name>
</gene>
<reference evidence="3" key="2">
    <citation type="submission" date="2015-01" db="EMBL/GenBank/DDBJ databases">
        <title>Evolutionary Origins and Diversification of the Mycorrhizal Mutualists.</title>
        <authorList>
            <consortium name="DOE Joint Genome Institute"/>
            <consortium name="Mycorrhizal Genomics Consortium"/>
            <person name="Kohler A."/>
            <person name="Kuo A."/>
            <person name="Nagy L.G."/>
            <person name="Floudas D."/>
            <person name="Copeland A."/>
            <person name="Barry K.W."/>
            <person name="Cichocki N."/>
            <person name="Veneault-Fourrey C."/>
            <person name="LaButti K."/>
            <person name="Lindquist E.A."/>
            <person name="Lipzen A."/>
            <person name="Lundell T."/>
            <person name="Morin E."/>
            <person name="Murat C."/>
            <person name="Riley R."/>
            <person name="Ohm R."/>
            <person name="Sun H."/>
            <person name="Tunlid A."/>
            <person name="Henrissat B."/>
            <person name="Grigoriev I.V."/>
            <person name="Hibbett D.S."/>
            <person name="Martin F."/>
        </authorList>
    </citation>
    <scope>NUCLEOTIDE SEQUENCE [LARGE SCALE GENOMIC DNA]</scope>
    <source>
        <strain evidence="3">Foug A</strain>
    </source>
</reference>
<dbReference type="AlphaFoldDB" id="A0A0C2YRU5"/>
<dbReference type="InParanoid" id="A0A0C2YRU5"/>
<name>A0A0C2YRU5_9AGAM</name>
<dbReference type="OrthoDB" id="10256309at2759"/>
<dbReference type="Proteomes" id="UP000053989">
    <property type="component" value="Unassembled WGS sequence"/>
</dbReference>
<feature type="compositionally biased region" description="Basic and acidic residues" evidence="1">
    <location>
        <begin position="39"/>
        <end position="77"/>
    </location>
</feature>
<sequence length="160" mass="17795">MSSSDTGILVRRLSQSPPTKRPVMDPSPSSDSLHKRVKFSHDTADREHERAPLLDPNADRPDARVNVEQDIIADRQTRQGQNMDPHEKRDATGTPRSRKGKSRANRPRRGTRAESPQPQNDGEAQEGEQDPQTPKPPRLPKRQTALLLGFCGTGCSGMQM</sequence>
<accession>A0A0C2YRU5</accession>
<protein>
    <submittedName>
        <fullName evidence="2">Uncharacterized protein</fullName>
    </submittedName>
</protein>
<dbReference type="STRING" id="1036808.A0A0C2YRU5"/>